<feature type="compositionally biased region" description="Basic and acidic residues" evidence="1">
    <location>
        <begin position="64"/>
        <end position="75"/>
    </location>
</feature>
<dbReference type="AlphaFoldDB" id="A0A915B144"/>
<sequence length="75" mass="8033">SRSTATVKREFGDRWTDGVEGNNAPCSCRNVNAPSIGRPSLLSRRTTDPPVTVTSDSSTAAQSKDSDRATNPRQP</sequence>
<reference evidence="3" key="1">
    <citation type="submission" date="2022-11" db="UniProtKB">
        <authorList>
            <consortium name="WormBaseParasite"/>
        </authorList>
    </citation>
    <scope>IDENTIFICATION</scope>
</reference>
<evidence type="ECO:0000256" key="1">
    <source>
        <dbReference type="SAM" id="MobiDB-lite"/>
    </source>
</evidence>
<keyword evidence="2" id="KW-1185">Reference proteome</keyword>
<protein>
    <submittedName>
        <fullName evidence="3">Uncharacterized protein</fullName>
    </submittedName>
</protein>
<name>A0A915B144_PARUN</name>
<feature type="compositionally biased region" description="Polar residues" evidence="1">
    <location>
        <begin position="52"/>
        <end position="63"/>
    </location>
</feature>
<feature type="region of interest" description="Disordered" evidence="1">
    <location>
        <begin position="1"/>
        <end position="75"/>
    </location>
</feature>
<dbReference type="Proteomes" id="UP000887569">
    <property type="component" value="Unplaced"/>
</dbReference>
<evidence type="ECO:0000313" key="2">
    <source>
        <dbReference type="Proteomes" id="UP000887569"/>
    </source>
</evidence>
<proteinExistence type="predicted"/>
<feature type="compositionally biased region" description="Basic and acidic residues" evidence="1">
    <location>
        <begin position="7"/>
        <end position="17"/>
    </location>
</feature>
<evidence type="ECO:0000313" key="3">
    <source>
        <dbReference type="WBParaSite" id="PgR022X_g111_t01"/>
    </source>
</evidence>
<dbReference type="WBParaSite" id="PgR022X_g111_t01">
    <property type="protein sequence ID" value="PgR022X_g111_t01"/>
    <property type="gene ID" value="PgR022X_g111"/>
</dbReference>
<organism evidence="2 3">
    <name type="scientific">Parascaris univalens</name>
    <name type="common">Nematode worm</name>
    <dbReference type="NCBI Taxonomy" id="6257"/>
    <lineage>
        <taxon>Eukaryota</taxon>
        <taxon>Metazoa</taxon>
        <taxon>Ecdysozoa</taxon>
        <taxon>Nematoda</taxon>
        <taxon>Chromadorea</taxon>
        <taxon>Rhabditida</taxon>
        <taxon>Spirurina</taxon>
        <taxon>Ascaridomorpha</taxon>
        <taxon>Ascaridoidea</taxon>
        <taxon>Ascarididae</taxon>
        <taxon>Parascaris</taxon>
    </lineage>
</organism>
<accession>A0A915B144</accession>